<evidence type="ECO:0008006" key="4">
    <source>
        <dbReference type="Google" id="ProtNLM"/>
    </source>
</evidence>
<evidence type="ECO:0000313" key="3">
    <source>
        <dbReference type="Proteomes" id="UP000190229"/>
    </source>
</evidence>
<evidence type="ECO:0000256" key="1">
    <source>
        <dbReference type="SAM" id="Phobius"/>
    </source>
</evidence>
<comment type="caution">
    <text evidence="2">The sequence shown here is derived from an EMBL/GenBank/DDBJ whole genome shotgun (WGS) entry which is preliminary data.</text>
</comment>
<dbReference type="EMBL" id="MWPS01000013">
    <property type="protein sequence ID" value="OPG16809.1"/>
    <property type="molecule type" value="Genomic_DNA"/>
</dbReference>
<gene>
    <name evidence="2" type="ORF">B2M26_04725</name>
</gene>
<dbReference type="AlphaFoldDB" id="A0A1V4EV61"/>
<feature type="transmembrane region" description="Helical" evidence="1">
    <location>
        <begin position="30"/>
        <end position="51"/>
    </location>
</feature>
<organism evidence="2 3">
    <name type="scientific">Ferroacidibacillus organovorans</name>
    <dbReference type="NCBI Taxonomy" id="1765683"/>
    <lineage>
        <taxon>Bacteria</taxon>
        <taxon>Bacillati</taxon>
        <taxon>Bacillota</taxon>
        <taxon>Bacilli</taxon>
        <taxon>Bacillales</taxon>
        <taxon>Alicyclobacillaceae</taxon>
        <taxon>Ferroacidibacillus</taxon>
    </lineage>
</organism>
<name>A0A1V4EV61_9BACL</name>
<dbReference type="Proteomes" id="UP000190229">
    <property type="component" value="Unassembled WGS sequence"/>
</dbReference>
<keyword evidence="1" id="KW-0472">Membrane</keyword>
<protein>
    <recommendedName>
        <fullName evidence="4">DUF554 domain-containing protein</fullName>
    </recommendedName>
</protein>
<keyword evidence="1" id="KW-1133">Transmembrane helix</keyword>
<feature type="transmembrane region" description="Helical" evidence="1">
    <location>
        <begin position="183"/>
        <end position="203"/>
    </location>
</feature>
<sequence>MFFAGPIVNTAAILIGTFIGAVFHRIPERLKITVMQGMGIFVAVLGVSMALQAPGDTLYVVLSIVVGGVIGSLFDLEGKLEMFGSWLESKLGHSGGKLSQAFVFASLVYGVGSMAILGSIQSGVSGKNTILYLKSALDGFSSVIFTSTMGIGIGLSAFPILLYEGGLAAIAHYFGAHLRNVVIISDVTAVGGILIVGIGLNVLEIAKIRVGNLLPSMFVVALFRYIGLHLGSVLSFLHI</sequence>
<proteinExistence type="predicted"/>
<feature type="transmembrane region" description="Helical" evidence="1">
    <location>
        <begin position="98"/>
        <end position="120"/>
    </location>
</feature>
<feature type="transmembrane region" description="Helical" evidence="1">
    <location>
        <begin position="215"/>
        <end position="237"/>
    </location>
</feature>
<keyword evidence="3" id="KW-1185">Reference proteome</keyword>
<feature type="transmembrane region" description="Helical" evidence="1">
    <location>
        <begin position="57"/>
        <end position="77"/>
    </location>
</feature>
<evidence type="ECO:0000313" key="2">
    <source>
        <dbReference type="EMBL" id="OPG16809.1"/>
    </source>
</evidence>
<accession>A0A1V4EV61</accession>
<feature type="transmembrane region" description="Helical" evidence="1">
    <location>
        <begin position="140"/>
        <end position="162"/>
    </location>
</feature>
<dbReference type="RefSeq" id="WP_079290082.1">
    <property type="nucleotide sequence ID" value="NZ_MWPS01000013.1"/>
</dbReference>
<dbReference type="PANTHER" id="PTHR36111">
    <property type="entry name" value="INNER MEMBRANE PROTEIN-RELATED"/>
    <property type="match status" value="1"/>
</dbReference>
<dbReference type="PANTHER" id="PTHR36111:SF2">
    <property type="entry name" value="INNER MEMBRANE PROTEIN"/>
    <property type="match status" value="1"/>
</dbReference>
<dbReference type="InterPro" id="IPR007563">
    <property type="entry name" value="DUF554"/>
</dbReference>
<reference evidence="2 3" key="1">
    <citation type="submission" date="2017-02" db="EMBL/GenBank/DDBJ databases">
        <title>Draft genome of Acidibacillus ferrooxidans Huett2.</title>
        <authorList>
            <person name="Schopf S."/>
        </authorList>
    </citation>
    <scope>NUCLEOTIDE SEQUENCE [LARGE SCALE GENOMIC DNA]</scope>
    <source>
        <strain evidence="2 3">Huett2</strain>
    </source>
</reference>
<feature type="transmembrane region" description="Helical" evidence="1">
    <location>
        <begin position="6"/>
        <end position="23"/>
    </location>
</feature>
<keyword evidence="1" id="KW-0812">Transmembrane</keyword>
<dbReference type="Pfam" id="PF04474">
    <property type="entry name" value="DUF554"/>
    <property type="match status" value="1"/>
</dbReference>